<dbReference type="InParanoid" id="D9QG07"/>
<feature type="compositionally biased region" description="Acidic residues" evidence="1">
    <location>
        <begin position="55"/>
        <end position="71"/>
    </location>
</feature>
<dbReference type="EMBL" id="CP002102">
    <property type="protein sequence ID" value="ADL02549.1"/>
    <property type="molecule type" value="Genomic_DNA"/>
</dbReference>
<feature type="compositionally biased region" description="Basic and acidic residues" evidence="1">
    <location>
        <begin position="151"/>
        <end position="162"/>
    </location>
</feature>
<protein>
    <submittedName>
        <fullName evidence="2">Uncharacterized protein</fullName>
    </submittedName>
</protein>
<evidence type="ECO:0000256" key="1">
    <source>
        <dbReference type="SAM" id="MobiDB-lite"/>
    </source>
</evidence>
<dbReference type="BioCyc" id="BSUB633149:G1GM8-3258-MONOMER"/>
<organism evidence="2 3">
    <name type="scientific">Brevundimonas subvibrioides (strain ATCC 15264 / DSM 4735 / LMG 14903 / NBRC 16000 / CB 81)</name>
    <name type="common">Caulobacter subvibrioides</name>
    <dbReference type="NCBI Taxonomy" id="633149"/>
    <lineage>
        <taxon>Bacteria</taxon>
        <taxon>Pseudomonadati</taxon>
        <taxon>Pseudomonadota</taxon>
        <taxon>Alphaproteobacteria</taxon>
        <taxon>Caulobacterales</taxon>
        <taxon>Caulobacteraceae</taxon>
        <taxon>Brevundimonas</taxon>
    </lineage>
</organism>
<keyword evidence="3" id="KW-1185">Reference proteome</keyword>
<dbReference type="OrthoDB" id="7203998at2"/>
<gene>
    <name evidence="2" type="ordered locus">Bresu_3243</name>
</gene>
<dbReference type="KEGG" id="bsb:Bresu_3243"/>
<reference evidence="3" key="1">
    <citation type="journal article" date="2011" name="J. Bacteriol.">
        <title>Genome sequences of eight morphologically diverse alphaproteobacteria.</title>
        <authorList>
            <consortium name="US DOE Joint Genome Institute"/>
            <person name="Brown P.J."/>
            <person name="Kysela D.T."/>
            <person name="Buechlein A."/>
            <person name="Hemmerich C."/>
            <person name="Brun Y.V."/>
        </authorList>
    </citation>
    <scope>NUCLEOTIDE SEQUENCE [LARGE SCALE GENOMIC DNA]</scope>
    <source>
        <strain evidence="3">ATCC 15264 / DSM 4735 / LMG 14903 / NBRC 16000 / CB 81</strain>
    </source>
</reference>
<feature type="region of interest" description="Disordered" evidence="1">
    <location>
        <begin position="46"/>
        <end position="71"/>
    </location>
</feature>
<sequence>MSEPYRIRSPETWEAARLAYLEGCSADEVCARFGLGLSALRKHARAEGWRRADQAEAEPFEDEDDADDLPDMDDPALAELARRRMGVAARRGRLTEALRWARLRDFALRQMRDQQRLAAGLASPDDAETPGSPPQPSDTPRETARVILARARAEVHEVHEVHSNSPFEPGLNRTERRRRLKAMRKQTGPP</sequence>
<proteinExistence type="predicted"/>
<feature type="region of interest" description="Disordered" evidence="1">
    <location>
        <begin position="116"/>
        <end position="190"/>
    </location>
</feature>
<dbReference type="Proteomes" id="UP000002696">
    <property type="component" value="Chromosome"/>
</dbReference>
<accession>D9QG07</accession>
<dbReference type="RefSeq" id="WP_013270649.1">
    <property type="nucleotide sequence ID" value="NC_014375.1"/>
</dbReference>
<dbReference type="STRING" id="633149.Bresu_3243"/>
<dbReference type="HOGENOM" id="CLU_1425540_0_0_5"/>
<dbReference type="AlphaFoldDB" id="D9QG07"/>
<feature type="compositionally biased region" description="Basic residues" evidence="1">
    <location>
        <begin position="175"/>
        <end position="184"/>
    </location>
</feature>
<evidence type="ECO:0000313" key="3">
    <source>
        <dbReference type="Proteomes" id="UP000002696"/>
    </source>
</evidence>
<name>D9QG07_BRESC</name>
<evidence type="ECO:0000313" key="2">
    <source>
        <dbReference type="EMBL" id="ADL02549.1"/>
    </source>
</evidence>